<evidence type="ECO:0000313" key="5">
    <source>
        <dbReference type="Proteomes" id="UP001430647"/>
    </source>
</evidence>
<dbReference type="EMBL" id="CP131914">
    <property type="protein sequence ID" value="XCI79706.1"/>
    <property type="molecule type" value="Genomic_DNA"/>
</dbReference>
<evidence type="ECO:0000256" key="1">
    <source>
        <dbReference type="SAM" id="MobiDB-lite"/>
    </source>
</evidence>
<feature type="chain" id="PRO_5043358505" evidence="2">
    <location>
        <begin position="22"/>
        <end position="206"/>
    </location>
</feature>
<reference evidence="3" key="2">
    <citation type="submission" date="2022-01" db="EMBL/GenBank/DDBJ databases">
        <authorList>
            <person name="Rana R."/>
            <person name="Patil P.B."/>
        </authorList>
    </citation>
    <scope>NUCLEOTIDE SEQUENCE</scope>
    <source>
        <strain evidence="3">PPL560</strain>
    </source>
</reference>
<keyword evidence="5" id="KW-1185">Reference proteome</keyword>
<reference evidence="4" key="3">
    <citation type="submission" date="2023-08" db="EMBL/GenBank/DDBJ databases">
        <title>Complete genome sequence of Xanthomonas indica.</title>
        <authorList>
            <person name="Patil P.B."/>
            <person name="Rana R."/>
        </authorList>
    </citation>
    <scope>NUCLEOTIDE SEQUENCE</scope>
    <source>
        <strain evidence="4">PPL560</strain>
    </source>
</reference>
<keyword evidence="2" id="KW-0732">Signal</keyword>
<feature type="signal peptide" evidence="2">
    <location>
        <begin position="1"/>
        <end position="21"/>
    </location>
</feature>
<dbReference type="Proteomes" id="UP001430647">
    <property type="component" value="Unassembled WGS sequence"/>
</dbReference>
<proteinExistence type="predicted"/>
<feature type="region of interest" description="Disordered" evidence="1">
    <location>
        <begin position="185"/>
        <end position="206"/>
    </location>
</feature>
<organism evidence="4">
    <name type="scientific">Xanthomonas indica</name>
    <dbReference type="NCBI Taxonomy" id="2912242"/>
    <lineage>
        <taxon>Bacteria</taxon>
        <taxon>Pseudomonadati</taxon>
        <taxon>Pseudomonadota</taxon>
        <taxon>Gammaproteobacteria</taxon>
        <taxon>Lysobacterales</taxon>
        <taxon>Lysobacteraceae</taxon>
        <taxon>Xanthomonas</taxon>
    </lineage>
</organism>
<reference evidence="3 5" key="1">
    <citation type="journal article" date="2022" name="Curr. Microbiol.">
        <title>Xanthomonas indica sp. nov., a Novel Member of Non-Pathogenic Xanthomonas Community from Healthy Rice Seeds.</title>
        <authorList>
            <person name="Rana R."/>
            <person name="Madhavan V.N."/>
            <person name="Saroha T."/>
            <person name="Bansal K."/>
            <person name="Kaur A."/>
            <person name="Sonti R.V."/>
            <person name="Patel H.K."/>
            <person name="Patil P.B."/>
        </authorList>
    </citation>
    <scope>NUCLEOTIDE SEQUENCE [LARGE SCALE GENOMIC DNA]</scope>
    <source>
        <strain evidence="3 5">PPL560</strain>
    </source>
</reference>
<name>A0AAU8I385_9XANT</name>
<dbReference type="KEGG" id="xin:Q7W82_15700"/>
<sequence>MIRPSLVLLALACAAPAAAIATPPAPPAAAPAATAAGDPPIDLPALLECRQHVTDFTALAPLLADPLKAVAHGWRPLPQTNLFMTEYALTRPIQVFGYSSERIAFSGASVMAILDLPDPRPLAKRLNLEAAVDTPEKAMFGREVLSRDVRDPKTGEPMIESIILSVSTVKSHPGKTLAGCSYSLDLPEEPGAPPAPDVLHTPPKGG</sequence>
<evidence type="ECO:0000313" key="4">
    <source>
        <dbReference type="EMBL" id="XCI79706.1"/>
    </source>
</evidence>
<evidence type="ECO:0000313" key="3">
    <source>
        <dbReference type="EMBL" id="MCI2263087.1"/>
    </source>
</evidence>
<evidence type="ECO:0000256" key="2">
    <source>
        <dbReference type="SAM" id="SignalP"/>
    </source>
</evidence>
<dbReference type="EMBL" id="JAKJPQ010000014">
    <property type="protein sequence ID" value="MCI2263087.1"/>
    <property type="molecule type" value="Genomic_DNA"/>
</dbReference>
<protein>
    <submittedName>
        <fullName evidence="4">Uncharacterized protein</fullName>
    </submittedName>
</protein>
<gene>
    <name evidence="3" type="ORF">L3V74_16255</name>
    <name evidence="4" type="ORF">Q7W82_15700</name>
</gene>
<dbReference type="RefSeq" id="WP_242160835.1">
    <property type="nucleotide sequence ID" value="NZ_CP131914.1"/>
</dbReference>
<dbReference type="AlphaFoldDB" id="A0AAU8I385"/>
<accession>A0AAU8I385</accession>